<feature type="transmembrane region" description="Helical" evidence="8">
    <location>
        <begin position="72"/>
        <end position="89"/>
    </location>
</feature>
<dbReference type="InterPro" id="IPR020846">
    <property type="entry name" value="MFS_dom"/>
</dbReference>
<feature type="non-terminal residue" evidence="10">
    <location>
        <position position="533"/>
    </location>
</feature>
<evidence type="ECO:0000256" key="2">
    <source>
        <dbReference type="ARBA" id="ARBA00010992"/>
    </source>
</evidence>
<dbReference type="GO" id="GO:0016020">
    <property type="term" value="C:membrane"/>
    <property type="evidence" value="ECO:0007669"/>
    <property type="project" value="UniProtKB-SubCell"/>
</dbReference>
<dbReference type="EMBL" id="JADGJD010000991">
    <property type="protein sequence ID" value="KAJ3047288.1"/>
    <property type="molecule type" value="Genomic_DNA"/>
</dbReference>
<evidence type="ECO:0000313" key="11">
    <source>
        <dbReference type="Proteomes" id="UP001212841"/>
    </source>
</evidence>
<dbReference type="GO" id="GO:0005351">
    <property type="term" value="F:carbohydrate:proton symporter activity"/>
    <property type="evidence" value="ECO:0007669"/>
    <property type="project" value="TreeGrafter"/>
</dbReference>
<comment type="caution">
    <text evidence="10">The sequence shown here is derived from an EMBL/GenBank/DDBJ whole genome shotgun (WGS) entry which is preliminary data.</text>
</comment>
<dbReference type="PANTHER" id="PTHR48022">
    <property type="entry name" value="PLASTIDIC GLUCOSE TRANSPORTER 4"/>
    <property type="match status" value="1"/>
</dbReference>
<feature type="transmembrane region" description="Helical" evidence="8">
    <location>
        <begin position="127"/>
        <end position="152"/>
    </location>
</feature>
<protein>
    <recommendedName>
        <fullName evidence="9">Major facilitator superfamily (MFS) profile domain-containing protein</fullName>
    </recommendedName>
</protein>
<dbReference type="Proteomes" id="UP001212841">
    <property type="component" value="Unassembled WGS sequence"/>
</dbReference>
<evidence type="ECO:0000256" key="5">
    <source>
        <dbReference type="ARBA" id="ARBA00022989"/>
    </source>
</evidence>
<comment type="subcellular location">
    <subcellularLocation>
        <location evidence="1">Membrane</location>
        <topology evidence="1">Multi-pass membrane protein</topology>
    </subcellularLocation>
</comment>
<evidence type="ECO:0000256" key="4">
    <source>
        <dbReference type="ARBA" id="ARBA00022692"/>
    </source>
</evidence>
<feature type="transmembrane region" description="Helical" evidence="8">
    <location>
        <begin position="444"/>
        <end position="463"/>
    </location>
</feature>
<keyword evidence="5 8" id="KW-1133">Transmembrane helix</keyword>
<keyword evidence="4 8" id="KW-0812">Transmembrane</keyword>
<dbReference type="InterPro" id="IPR036259">
    <property type="entry name" value="MFS_trans_sf"/>
</dbReference>
<evidence type="ECO:0000259" key="9">
    <source>
        <dbReference type="PROSITE" id="PS50850"/>
    </source>
</evidence>
<evidence type="ECO:0000256" key="1">
    <source>
        <dbReference type="ARBA" id="ARBA00004141"/>
    </source>
</evidence>
<dbReference type="AlphaFoldDB" id="A0AAD5X2A9"/>
<keyword evidence="3 7" id="KW-0813">Transport</keyword>
<name>A0AAD5X2A9_9FUNG</name>
<feature type="transmembrane region" description="Helical" evidence="8">
    <location>
        <begin position="164"/>
        <end position="185"/>
    </location>
</feature>
<dbReference type="NCBIfam" id="TIGR00879">
    <property type="entry name" value="SP"/>
    <property type="match status" value="1"/>
</dbReference>
<evidence type="ECO:0000256" key="6">
    <source>
        <dbReference type="ARBA" id="ARBA00023136"/>
    </source>
</evidence>
<keyword evidence="6 8" id="KW-0472">Membrane</keyword>
<dbReference type="Gene3D" id="1.20.1250.20">
    <property type="entry name" value="MFS general substrate transporter like domains"/>
    <property type="match status" value="1"/>
</dbReference>
<evidence type="ECO:0000256" key="7">
    <source>
        <dbReference type="RuleBase" id="RU003346"/>
    </source>
</evidence>
<feature type="transmembrane region" description="Helical" evidence="8">
    <location>
        <begin position="197"/>
        <end position="216"/>
    </location>
</feature>
<feature type="transmembrane region" description="Helical" evidence="8">
    <location>
        <begin position="286"/>
        <end position="307"/>
    </location>
</feature>
<gene>
    <name evidence="10" type="ORF">HK097_011684</name>
</gene>
<dbReference type="InterPro" id="IPR005828">
    <property type="entry name" value="MFS_sugar_transport-like"/>
</dbReference>
<feature type="transmembrane region" description="Helical" evidence="8">
    <location>
        <begin position="475"/>
        <end position="494"/>
    </location>
</feature>
<sequence length="533" mass="60276">MNYDHHAGDFQLVVEREKPSAFTSGMLKLYFVLFFAFWGSAMNGYDGSLMATIYSMDQFKKFTGYGQESAEMSVLTALYPIGCLVAAVFGGPLSDTWGRKAGMGIGCVVVILGTGLLALSPQENFVAYWYAGRFFCGFGVTIATIAAPAYVIELSHPLYRGTIGGVYNTLWFIGNIICFWVGAWTKNYTDSDFSWRIPVWFQLVPATIILCGLAIMPESPRWLISVGMTEEAREILVKYHADGNEDSELVALEFNHMIETIRTDASDKRFYDYSEVFTTRNARYRFLMVFLISFFGQFSGNQIFSYFQSTAYEAAGWGDRSHIFQAVLSVLQFMVALIGARLTDRMGRRKLVITGTLMLSVFLAVISVASWRVNPEGKQWKLEDPKRAVMSDAEKKNVADNYQWASYMYVVGLYLFQLTYALAWTPVQALYPVECLATSTRAKGLGLSNLVVYIMLLVNFFAVPLGITKIGFKFYIIYIVWNLVEAILLYFFMVETKGLTLEELDEVFSAPNPRKTSLRILKDVENSSYYDDY</sequence>
<dbReference type="FunFam" id="1.20.1250.20:FF:000134">
    <property type="entry name" value="MFS sugar transporter protein"/>
    <property type="match status" value="1"/>
</dbReference>
<dbReference type="PROSITE" id="PS50850">
    <property type="entry name" value="MFS"/>
    <property type="match status" value="1"/>
</dbReference>
<evidence type="ECO:0000256" key="3">
    <source>
        <dbReference type="ARBA" id="ARBA00022448"/>
    </source>
</evidence>
<dbReference type="Pfam" id="PF00083">
    <property type="entry name" value="Sugar_tr"/>
    <property type="match status" value="1"/>
</dbReference>
<keyword evidence="11" id="KW-1185">Reference proteome</keyword>
<feature type="transmembrane region" description="Helical" evidence="8">
    <location>
        <begin position="21"/>
        <end position="41"/>
    </location>
</feature>
<dbReference type="InterPro" id="IPR003663">
    <property type="entry name" value="Sugar/inositol_transpt"/>
</dbReference>
<evidence type="ECO:0000313" key="10">
    <source>
        <dbReference type="EMBL" id="KAJ3047288.1"/>
    </source>
</evidence>
<feature type="transmembrane region" description="Helical" evidence="8">
    <location>
        <begin position="101"/>
        <end position="121"/>
    </location>
</feature>
<feature type="domain" description="Major facilitator superfamily (MFS) profile" evidence="9">
    <location>
        <begin position="32"/>
        <end position="497"/>
    </location>
</feature>
<dbReference type="PANTHER" id="PTHR48022:SF79">
    <property type="entry name" value="LACTOSE PERMEASE, PUTATIVE (AFU_ORTHOLOGUE AFUA_6G01860)-RELATED"/>
    <property type="match status" value="1"/>
</dbReference>
<comment type="similarity">
    <text evidence="2 7">Belongs to the major facilitator superfamily. Sugar transporter (TC 2.A.1.1) family.</text>
</comment>
<accession>A0AAD5X2A9</accession>
<dbReference type="SUPFAM" id="SSF103473">
    <property type="entry name" value="MFS general substrate transporter"/>
    <property type="match status" value="1"/>
</dbReference>
<evidence type="ECO:0000256" key="8">
    <source>
        <dbReference type="SAM" id="Phobius"/>
    </source>
</evidence>
<feature type="transmembrane region" description="Helical" evidence="8">
    <location>
        <begin position="351"/>
        <end position="371"/>
    </location>
</feature>
<reference evidence="10" key="1">
    <citation type="submission" date="2020-05" db="EMBL/GenBank/DDBJ databases">
        <title>Phylogenomic resolution of chytrid fungi.</title>
        <authorList>
            <person name="Stajich J.E."/>
            <person name="Amses K."/>
            <person name="Simmons R."/>
            <person name="Seto K."/>
            <person name="Myers J."/>
            <person name="Bonds A."/>
            <person name="Quandt C.A."/>
            <person name="Barry K."/>
            <person name="Liu P."/>
            <person name="Grigoriev I."/>
            <person name="Longcore J.E."/>
            <person name="James T.Y."/>
        </authorList>
    </citation>
    <scope>NUCLEOTIDE SEQUENCE</scope>
    <source>
        <strain evidence="10">JEL0318</strain>
    </source>
</reference>
<feature type="transmembrane region" description="Helical" evidence="8">
    <location>
        <begin position="322"/>
        <end position="339"/>
    </location>
</feature>
<dbReference type="InterPro" id="IPR050360">
    <property type="entry name" value="MFS_Sugar_Transporters"/>
</dbReference>
<organism evidence="10 11">
    <name type="scientific">Rhizophlyctis rosea</name>
    <dbReference type="NCBI Taxonomy" id="64517"/>
    <lineage>
        <taxon>Eukaryota</taxon>
        <taxon>Fungi</taxon>
        <taxon>Fungi incertae sedis</taxon>
        <taxon>Chytridiomycota</taxon>
        <taxon>Chytridiomycota incertae sedis</taxon>
        <taxon>Chytridiomycetes</taxon>
        <taxon>Rhizophlyctidales</taxon>
        <taxon>Rhizophlyctidaceae</taxon>
        <taxon>Rhizophlyctis</taxon>
    </lineage>
</organism>
<proteinExistence type="inferred from homology"/>
<feature type="transmembrane region" description="Helical" evidence="8">
    <location>
        <begin position="404"/>
        <end position="423"/>
    </location>
</feature>